<proteinExistence type="inferred from homology"/>
<dbReference type="Pfam" id="PF10106">
    <property type="entry name" value="DUF2345"/>
    <property type="match status" value="1"/>
</dbReference>
<name>A0AAW3F1Z2_BURGA</name>
<feature type="domain" description="DUF2345" evidence="3">
    <location>
        <begin position="704"/>
        <end position="850"/>
    </location>
</feature>
<evidence type="ECO:0000313" key="6">
    <source>
        <dbReference type="Proteomes" id="UP000029590"/>
    </source>
</evidence>
<protein>
    <submittedName>
        <fullName evidence="5">Rhs element Vgr family protein</fullName>
    </submittedName>
</protein>
<organism evidence="5 6">
    <name type="scientific">Burkholderia gladioli</name>
    <name type="common">Pseudomonas marginata</name>
    <name type="synonym">Phytomonas marginata</name>
    <dbReference type="NCBI Taxonomy" id="28095"/>
    <lineage>
        <taxon>Bacteria</taxon>
        <taxon>Pseudomonadati</taxon>
        <taxon>Pseudomonadota</taxon>
        <taxon>Betaproteobacteria</taxon>
        <taxon>Burkholderiales</taxon>
        <taxon>Burkholderiaceae</taxon>
        <taxon>Burkholderia</taxon>
    </lineage>
</organism>
<dbReference type="RefSeq" id="WP_036056672.1">
    <property type="nucleotide sequence ID" value="NZ_CADEVY010000002.1"/>
</dbReference>
<dbReference type="InterPro" id="IPR037026">
    <property type="entry name" value="Vgr_OB-fold_dom_sf"/>
</dbReference>
<evidence type="ECO:0000259" key="2">
    <source>
        <dbReference type="Pfam" id="PF04717"/>
    </source>
</evidence>
<dbReference type="Proteomes" id="UP000029590">
    <property type="component" value="Unassembled WGS sequence"/>
</dbReference>
<dbReference type="Gene3D" id="3.55.50.10">
    <property type="entry name" value="Baseplate protein-like domains"/>
    <property type="match status" value="1"/>
</dbReference>
<accession>A0AAW3F1Z2</accession>
<comment type="similarity">
    <text evidence="1">Belongs to the VgrG protein family.</text>
</comment>
<dbReference type="InterPro" id="IPR017847">
    <property type="entry name" value="T6SS_RhsGE_Vgr_subset"/>
</dbReference>
<sequence>MNNLNDTLHAFATGAVDWNNRPVALNFGKAQDTLGHLLALQHADIREGLMTGVHGYLTCVCARRDLAPTLFIGVPVSVRLVTDRGQLRTINAIIRDVQIGQSDGELTVYQLTICDALSLMDKRINSRIFLKRSVVDILAVMLDQWRQRSQTLASAFEYDLSLLDTSRYPARELTRQVNESDAAFLRRLLRREGISVFVRAGAAQNGGAETPVHTLVFCDDPMRLPQASAGTVRLHPRDAGTEQRDTVTLFALHRRLIPGMTGRPSWDYKKARMDESTAAAAIDQGAAGNDLAKLLTDVAIEIPHVGDSWDDHDRITRDRMLAHQFEAERHDGVSSVRDMPVGYWVTLAGDVDLDMQPAEKRQFLITSVHHEIWNNLPKDLTGRAHALFAASRNLANAAPAAPAGLATESDTRYENRFTCVQRGVPLTPAYDPNTDLPPVHLATGVIVTRDGEEVVCDAMGRVYVQLQGLDPDDHAHAQGAGTKGDAGDSAPIRLASSLAGTNFGDSFLPRAGMEVLLGCIGGDPDRLVIIGVLGNGTTPPATFTHTGTLPGNRHVSGIKTKEIKGQRYNQLRLDDTPQQISAQLASEHAHTQLNLGYLTQPRQDGVGQDRGEGAELRTDAAAALRAAQGILLTTYARTQASGGQLDRDELLKLLGECTELFKSLGDYAGQHGGQAADGAGQADVAQRFRGWSPGAGGGAGEAGASPAGDAPSLIAFGAQAGTLNVTPKTHLSYAGENIDQVAQQHVQLMSGQRLNATAGQGMQLFARGAGVQAVAGEGPMLLQAQADTLTANAQKGLRIASNEGEVLVTAPVIRLVAEDGSYIRIGEGVTLGTNGDIKLLSASHQWGGPSTQQAAKTSFASRPTDQQFRLHFPGHTADAPAPAANQAYRITLNDGRVVEGKSDASGLTDMVKDDVMRIAKIDILKPSL</sequence>
<dbReference type="Pfam" id="PF13296">
    <property type="entry name" value="T6SS_Vgr"/>
    <property type="match status" value="1"/>
</dbReference>
<dbReference type="Gene3D" id="4.10.220.110">
    <property type="match status" value="1"/>
</dbReference>
<evidence type="ECO:0000313" key="5">
    <source>
        <dbReference type="EMBL" id="KGC14857.1"/>
    </source>
</evidence>
<gene>
    <name evidence="5" type="ORF">DM48_2949</name>
</gene>
<dbReference type="SUPFAM" id="SSF69255">
    <property type="entry name" value="gp5 N-terminal domain-like"/>
    <property type="match status" value="1"/>
</dbReference>
<dbReference type="Gene3D" id="2.30.110.50">
    <property type="match status" value="1"/>
</dbReference>
<feature type="domain" description="Gp5/Type VI secretion system Vgr protein OB-fold" evidence="2">
    <location>
        <begin position="491"/>
        <end position="533"/>
    </location>
</feature>
<evidence type="ECO:0000259" key="3">
    <source>
        <dbReference type="Pfam" id="PF10106"/>
    </source>
</evidence>
<dbReference type="EMBL" id="JPGG01000016">
    <property type="protein sequence ID" value="KGC14857.1"/>
    <property type="molecule type" value="Genomic_DNA"/>
</dbReference>
<evidence type="ECO:0000256" key="1">
    <source>
        <dbReference type="ARBA" id="ARBA00005558"/>
    </source>
</evidence>
<evidence type="ECO:0000259" key="4">
    <source>
        <dbReference type="Pfam" id="PF13296"/>
    </source>
</evidence>
<dbReference type="InterPro" id="IPR028244">
    <property type="entry name" value="T6SS_Rhs_Vgr_dom"/>
</dbReference>
<dbReference type="InterPro" id="IPR006533">
    <property type="entry name" value="T6SS_Vgr_RhsGE"/>
</dbReference>
<feature type="domain" description="Putative type VI secretion system Rhs element associated Vgr" evidence="4">
    <location>
        <begin position="561"/>
        <end position="668"/>
    </location>
</feature>
<dbReference type="Pfam" id="PF05954">
    <property type="entry name" value="Phage_GPD"/>
    <property type="match status" value="1"/>
</dbReference>
<dbReference type="SUPFAM" id="SSF69279">
    <property type="entry name" value="Phage tail proteins"/>
    <property type="match status" value="2"/>
</dbReference>
<dbReference type="InterPro" id="IPR018769">
    <property type="entry name" value="VgrG2_DUF2345"/>
</dbReference>
<dbReference type="Gene3D" id="2.40.50.230">
    <property type="entry name" value="Gp5 N-terminal domain"/>
    <property type="match status" value="1"/>
</dbReference>
<dbReference type="KEGG" id="bgo:BM43_4817"/>
<reference evidence="5 6" key="1">
    <citation type="submission" date="2014-04" db="EMBL/GenBank/DDBJ databases">
        <authorList>
            <person name="Bishop-Lilly K.A."/>
            <person name="Broomall S.M."/>
            <person name="Chain P.S."/>
            <person name="Chertkov O."/>
            <person name="Coyne S.R."/>
            <person name="Daligault H.E."/>
            <person name="Davenport K.W."/>
            <person name="Erkkila T."/>
            <person name="Frey K.G."/>
            <person name="Gibbons H.S."/>
            <person name="Gu W."/>
            <person name="Jaissle J."/>
            <person name="Johnson S.L."/>
            <person name="Koroleva G.I."/>
            <person name="Ladner J.T."/>
            <person name="Lo C.-C."/>
            <person name="Minogue T.D."/>
            <person name="Munk C."/>
            <person name="Palacios G.F."/>
            <person name="Redden C.L."/>
            <person name="Rosenzweig C.N."/>
            <person name="Scholz M.B."/>
            <person name="Teshima H."/>
            <person name="Xu Y."/>
        </authorList>
    </citation>
    <scope>NUCLEOTIDE SEQUENCE [LARGE SCALE GENOMIC DNA]</scope>
    <source>
        <strain evidence="6">gladioli</strain>
    </source>
</reference>
<dbReference type="NCBIfam" id="TIGR01646">
    <property type="entry name" value="vgr_GE"/>
    <property type="match status" value="1"/>
</dbReference>
<dbReference type="AlphaFoldDB" id="A0AAW3F1Z2"/>
<dbReference type="Pfam" id="PF04717">
    <property type="entry name" value="Phage_base_V"/>
    <property type="match status" value="1"/>
</dbReference>
<dbReference type="InterPro" id="IPR006531">
    <property type="entry name" value="Gp5/Vgr_OB"/>
</dbReference>
<comment type="caution">
    <text evidence="5">The sequence shown here is derived from an EMBL/GenBank/DDBJ whole genome shotgun (WGS) entry which is preliminary data.</text>
</comment>
<dbReference type="NCBIfam" id="TIGR03361">
    <property type="entry name" value="VI_Rhs_Vgr"/>
    <property type="match status" value="1"/>
</dbReference>